<proteinExistence type="inferred from homology"/>
<protein>
    <submittedName>
        <fullName evidence="6">MobA/MobL family protein</fullName>
    </submittedName>
</protein>
<evidence type="ECO:0000256" key="2">
    <source>
        <dbReference type="ARBA" id="ARBA00022971"/>
    </source>
</evidence>
<evidence type="ECO:0000256" key="3">
    <source>
        <dbReference type="SAM" id="Coils"/>
    </source>
</evidence>
<evidence type="ECO:0000256" key="1">
    <source>
        <dbReference type="ARBA" id="ARBA00010873"/>
    </source>
</evidence>
<dbReference type="Gene3D" id="3.30.930.30">
    <property type="match status" value="1"/>
</dbReference>
<keyword evidence="7" id="KW-1185">Reference proteome</keyword>
<feature type="coiled-coil region" evidence="3">
    <location>
        <begin position="312"/>
        <end position="346"/>
    </location>
</feature>
<dbReference type="RefSeq" id="WP_272751909.1">
    <property type="nucleotide sequence ID" value="NZ_JAQQLF010000011.1"/>
</dbReference>
<keyword evidence="2" id="KW-0184">Conjugation</keyword>
<evidence type="ECO:0000313" key="6">
    <source>
        <dbReference type="EMBL" id="MDC7717594.1"/>
    </source>
</evidence>
<dbReference type="Proteomes" id="UP001219956">
    <property type="component" value="Unassembled WGS sequence"/>
</dbReference>
<feature type="region of interest" description="Disordered" evidence="4">
    <location>
        <begin position="443"/>
        <end position="483"/>
    </location>
</feature>
<comment type="caution">
    <text evidence="6">The sequence shown here is derived from an EMBL/GenBank/DDBJ whole genome shotgun (WGS) entry which is preliminary data.</text>
</comment>
<reference evidence="6 7" key="1">
    <citation type="submission" date="2023-01" db="EMBL/GenBank/DDBJ databases">
        <title>Novel species of the genus Vogesella isolated from rivers.</title>
        <authorList>
            <person name="Lu H."/>
        </authorList>
    </citation>
    <scope>NUCLEOTIDE SEQUENCE [LARGE SCALE GENOMIC DNA]</scope>
    <source>
        <strain evidence="6 7">DC21W</strain>
    </source>
</reference>
<dbReference type="InterPro" id="IPR005053">
    <property type="entry name" value="MobA_MobL"/>
</dbReference>
<accession>A0ABT5IYF4</accession>
<keyword evidence="3" id="KW-0175">Coiled coil</keyword>
<name>A0ABT5IYF4_9NEIS</name>
<evidence type="ECO:0000256" key="4">
    <source>
        <dbReference type="SAM" id="MobiDB-lite"/>
    </source>
</evidence>
<comment type="similarity">
    <text evidence="1">Belongs to the MobA/MobL family.</text>
</comment>
<feature type="region of interest" description="Disordered" evidence="4">
    <location>
        <begin position="238"/>
        <end position="268"/>
    </location>
</feature>
<sequence length="483" mass="55524">MAIYHFHSKAITRKETEGKTAVAAAAYRNAERYKGVDDIVVNYKRKQSNGNELIYPRHVKNRITAEELWRSADAAELKLDGTFKKVSRSAREFEFSLMQELTPIQNKAAARDFARQFSEKYGVACNIAFHQLENKNPHCHMMFTVRKIEANGTLSDKIREIDNINMMLEARKKWAEIANKHLMYAGFDITISEKSYKDQGIEHEPTKHINNKKLKRAERKGIELPETIRNAALMRMRSSNDDQYQAQDDDVKKNGSDDVVDDSTHQSTAVSMPVEAFEEFQPAPTLSPAQKLRYEGLNGQELAQRAAEDVALLKMKQKLDDDLRAIDDYRNRLKKLHEEIKHGKGAKVERKIFGIFTIYVSKYKNADIEALKQEYIEGKRAFEEKKHAYERRMRASGIAILGEHIKYVEENIDYIRSVTNEKMIREFTKAYIDGLDNNSNGSDFVYVPKTNQGNTVTPSNDHNYNHTYNPDDLDDADGTNGPR</sequence>
<gene>
    <name evidence="6" type="ORF">PQU95_10265</name>
</gene>
<organism evidence="6 7">
    <name type="scientific">Vogesella aquatica</name>
    <dbReference type="NCBI Taxonomy" id="2984206"/>
    <lineage>
        <taxon>Bacteria</taxon>
        <taxon>Pseudomonadati</taxon>
        <taxon>Pseudomonadota</taxon>
        <taxon>Betaproteobacteria</taxon>
        <taxon>Neisseriales</taxon>
        <taxon>Chromobacteriaceae</taxon>
        <taxon>Vogesella</taxon>
    </lineage>
</organism>
<feature type="compositionally biased region" description="Polar residues" evidence="4">
    <location>
        <begin position="449"/>
        <end position="468"/>
    </location>
</feature>
<dbReference type="EMBL" id="JAQQLF010000011">
    <property type="protein sequence ID" value="MDC7717594.1"/>
    <property type="molecule type" value="Genomic_DNA"/>
</dbReference>
<evidence type="ECO:0000259" key="5">
    <source>
        <dbReference type="Pfam" id="PF03389"/>
    </source>
</evidence>
<dbReference type="Pfam" id="PF03389">
    <property type="entry name" value="MobA_MobL"/>
    <property type="match status" value="1"/>
</dbReference>
<evidence type="ECO:0000313" key="7">
    <source>
        <dbReference type="Proteomes" id="UP001219956"/>
    </source>
</evidence>
<feature type="domain" description="MobA/MobL protein" evidence="5">
    <location>
        <begin position="19"/>
        <end position="211"/>
    </location>
</feature>